<accession>A0A7S1KSS4</accession>
<protein>
    <submittedName>
        <fullName evidence="1">Uncharacterized protein</fullName>
    </submittedName>
</protein>
<proteinExistence type="predicted"/>
<dbReference type="EMBL" id="HBGD01009543">
    <property type="protein sequence ID" value="CAD9084599.1"/>
    <property type="molecule type" value="Transcribed_RNA"/>
</dbReference>
<organism evidence="1">
    <name type="scientific">Percolomonas cosmopolitus</name>
    <dbReference type="NCBI Taxonomy" id="63605"/>
    <lineage>
        <taxon>Eukaryota</taxon>
        <taxon>Discoba</taxon>
        <taxon>Heterolobosea</taxon>
        <taxon>Tetramitia</taxon>
        <taxon>Eutetramitia</taxon>
        <taxon>Percolomonadidae</taxon>
        <taxon>Percolomonas</taxon>
    </lineage>
</organism>
<evidence type="ECO:0000313" key="1">
    <source>
        <dbReference type="EMBL" id="CAD9084599.1"/>
    </source>
</evidence>
<dbReference type="AlphaFoldDB" id="A0A7S1KSS4"/>
<name>A0A7S1KSS4_9EUKA</name>
<gene>
    <name evidence="1" type="ORF">PCOS0759_LOCUS7853</name>
</gene>
<sequence>MDDSLPSHSQATFTLKPGKYTSLCHSPFYANCTLLIHQNLQRFTQHVLYKERSSQLFFNFTREGIIKEVTRRGKVSFQVTKHVADTQQIPRRVIEIAGIAEEDESQDSVGMFFEARIDAEDSTWLRQVDIGKGAVRRKLLDFKVDDANKDKMMWEKRLFEMGG</sequence>
<reference evidence="1" key="1">
    <citation type="submission" date="2021-01" db="EMBL/GenBank/DDBJ databases">
        <authorList>
            <person name="Corre E."/>
            <person name="Pelletier E."/>
            <person name="Niang G."/>
            <person name="Scheremetjew M."/>
            <person name="Finn R."/>
            <person name="Kale V."/>
            <person name="Holt S."/>
            <person name="Cochrane G."/>
            <person name="Meng A."/>
            <person name="Brown T."/>
            <person name="Cohen L."/>
        </authorList>
    </citation>
    <scope>NUCLEOTIDE SEQUENCE</scope>
    <source>
        <strain evidence="1">WS</strain>
    </source>
</reference>